<feature type="non-terminal residue" evidence="2">
    <location>
        <position position="1"/>
    </location>
</feature>
<feature type="compositionally biased region" description="Polar residues" evidence="1">
    <location>
        <begin position="45"/>
        <end position="56"/>
    </location>
</feature>
<feature type="region of interest" description="Disordered" evidence="1">
    <location>
        <begin position="39"/>
        <end position="67"/>
    </location>
</feature>
<gene>
    <name evidence="2" type="ORF">METZ01_LOCUS403291</name>
</gene>
<proteinExistence type="predicted"/>
<organism evidence="2">
    <name type="scientific">marine metagenome</name>
    <dbReference type="NCBI Taxonomy" id="408172"/>
    <lineage>
        <taxon>unclassified sequences</taxon>
        <taxon>metagenomes</taxon>
        <taxon>ecological metagenomes</taxon>
    </lineage>
</organism>
<dbReference type="EMBL" id="UINC01154903">
    <property type="protein sequence ID" value="SVD50437.1"/>
    <property type="molecule type" value="Genomic_DNA"/>
</dbReference>
<sequence>PKASVLLAKKDPRLPATQTATGLESLYRLPEALALFDAMPRDSTPDPQSTLTTPYQPIQPALENAPE</sequence>
<name>A0A382VVA1_9ZZZZ</name>
<evidence type="ECO:0000256" key="1">
    <source>
        <dbReference type="SAM" id="MobiDB-lite"/>
    </source>
</evidence>
<accession>A0A382VVA1</accession>
<reference evidence="2" key="1">
    <citation type="submission" date="2018-05" db="EMBL/GenBank/DDBJ databases">
        <authorList>
            <person name="Lanie J.A."/>
            <person name="Ng W.-L."/>
            <person name="Kazmierczak K.M."/>
            <person name="Andrzejewski T.M."/>
            <person name="Davidsen T.M."/>
            <person name="Wayne K.J."/>
            <person name="Tettelin H."/>
            <person name="Glass J.I."/>
            <person name="Rusch D."/>
            <person name="Podicherti R."/>
            <person name="Tsui H.-C.T."/>
            <person name="Winkler M.E."/>
        </authorList>
    </citation>
    <scope>NUCLEOTIDE SEQUENCE</scope>
</reference>
<evidence type="ECO:0000313" key="2">
    <source>
        <dbReference type="EMBL" id="SVD50437.1"/>
    </source>
</evidence>
<dbReference type="AlphaFoldDB" id="A0A382VVA1"/>
<protein>
    <submittedName>
        <fullName evidence="2">Uncharacterized protein</fullName>
    </submittedName>
</protein>